<reference evidence="2 3" key="1">
    <citation type="submission" date="2019-04" db="EMBL/GenBank/DDBJ databases">
        <title>Herbidospora sp. NEAU-GS14.nov., a novel actinomycete isolated from soil.</title>
        <authorList>
            <person name="Han L."/>
        </authorList>
    </citation>
    <scope>NUCLEOTIDE SEQUENCE [LARGE SCALE GENOMIC DNA]</scope>
    <source>
        <strain evidence="2 3">NEAU-GS14</strain>
    </source>
</reference>
<name>A0A4U3MN97_9ACTN</name>
<dbReference type="OrthoDB" id="3537392at2"/>
<accession>A0A4U3MN97</accession>
<comment type="caution">
    <text evidence="2">The sequence shown here is derived from an EMBL/GenBank/DDBJ whole genome shotgun (WGS) entry which is preliminary data.</text>
</comment>
<feature type="transmembrane region" description="Helical" evidence="1">
    <location>
        <begin position="20"/>
        <end position="44"/>
    </location>
</feature>
<evidence type="ECO:0008006" key="4">
    <source>
        <dbReference type="Google" id="ProtNLM"/>
    </source>
</evidence>
<feature type="transmembrane region" description="Helical" evidence="1">
    <location>
        <begin position="65"/>
        <end position="86"/>
    </location>
</feature>
<protein>
    <recommendedName>
        <fullName evidence="4">DUF4190 domain-containing protein</fullName>
    </recommendedName>
</protein>
<dbReference type="AlphaFoldDB" id="A0A4U3MN97"/>
<evidence type="ECO:0000313" key="2">
    <source>
        <dbReference type="EMBL" id="TKK91065.1"/>
    </source>
</evidence>
<keyword evidence="1" id="KW-1133">Transmembrane helix</keyword>
<dbReference type="EMBL" id="SZQA01000002">
    <property type="protein sequence ID" value="TKK91065.1"/>
    <property type="molecule type" value="Genomic_DNA"/>
</dbReference>
<keyword evidence="3" id="KW-1185">Reference proteome</keyword>
<organism evidence="2 3">
    <name type="scientific">Herbidospora galbida</name>
    <dbReference type="NCBI Taxonomy" id="2575442"/>
    <lineage>
        <taxon>Bacteria</taxon>
        <taxon>Bacillati</taxon>
        <taxon>Actinomycetota</taxon>
        <taxon>Actinomycetes</taxon>
        <taxon>Streptosporangiales</taxon>
        <taxon>Streptosporangiaceae</taxon>
        <taxon>Herbidospora</taxon>
    </lineage>
</organism>
<evidence type="ECO:0000313" key="3">
    <source>
        <dbReference type="Proteomes" id="UP000308705"/>
    </source>
</evidence>
<keyword evidence="1" id="KW-0812">Transmembrane</keyword>
<dbReference type="RefSeq" id="WP_137245764.1">
    <property type="nucleotide sequence ID" value="NZ_SZQA01000002.1"/>
</dbReference>
<proteinExistence type="predicted"/>
<evidence type="ECO:0000256" key="1">
    <source>
        <dbReference type="SAM" id="Phobius"/>
    </source>
</evidence>
<gene>
    <name evidence="2" type="ORF">FDA94_04770</name>
</gene>
<dbReference type="Proteomes" id="UP000308705">
    <property type="component" value="Unassembled WGS sequence"/>
</dbReference>
<keyword evidence="1" id="KW-0472">Membrane</keyword>
<sequence>MTTPLQTAAEMGGRRALALALMALIFTLFVPTMGLALSVFGLIVGVRDLRTLKKGGQSTGMATGALVISTLAFLLGGVTTAVQVYLGTELTAYTECLKGAGTVTAQTECSTQLKTALEAKLGMPWPANMPLPG</sequence>